<feature type="transmembrane region" description="Helical" evidence="3">
    <location>
        <begin position="651"/>
        <end position="670"/>
    </location>
</feature>
<evidence type="ECO:0000313" key="5">
    <source>
        <dbReference type="Proteomes" id="UP001054857"/>
    </source>
</evidence>
<dbReference type="GO" id="GO:0015095">
    <property type="term" value="F:magnesium ion transmembrane transporter activity"/>
    <property type="evidence" value="ECO:0007669"/>
    <property type="project" value="UniProtKB-ARBA"/>
</dbReference>
<evidence type="ECO:0000313" key="4">
    <source>
        <dbReference type="EMBL" id="GFR48467.1"/>
    </source>
</evidence>
<feature type="compositionally biased region" description="Low complexity" evidence="2">
    <location>
        <begin position="64"/>
        <end position="75"/>
    </location>
</feature>
<dbReference type="PANTHER" id="PTHR13890:SF31">
    <property type="entry name" value="MAGNESIUM TRANSPORTER MRS2-2-RELATED"/>
    <property type="match status" value="1"/>
</dbReference>
<name>A0AAD3DWL3_9CHLO</name>
<feature type="region of interest" description="Disordered" evidence="2">
    <location>
        <begin position="819"/>
        <end position="883"/>
    </location>
</feature>
<feature type="transmembrane region" description="Helical" evidence="3">
    <location>
        <begin position="613"/>
        <end position="639"/>
    </location>
</feature>
<evidence type="ECO:0008006" key="6">
    <source>
        <dbReference type="Google" id="ProtNLM"/>
    </source>
</evidence>
<dbReference type="EMBL" id="BMAR01000023">
    <property type="protein sequence ID" value="GFR48467.1"/>
    <property type="molecule type" value="Genomic_DNA"/>
</dbReference>
<reference evidence="4 5" key="1">
    <citation type="journal article" date="2021" name="Sci. Rep.">
        <title>Genome sequencing of the multicellular alga Astrephomene provides insights into convergent evolution of germ-soma differentiation.</title>
        <authorList>
            <person name="Yamashita S."/>
            <person name="Yamamoto K."/>
            <person name="Matsuzaki R."/>
            <person name="Suzuki S."/>
            <person name="Yamaguchi H."/>
            <person name="Hirooka S."/>
            <person name="Minakuchi Y."/>
            <person name="Miyagishima S."/>
            <person name="Kawachi M."/>
            <person name="Toyoda A."/>
            <person name="Nozaki H."/>
        </authorList>
    </citation>
    <scope>NUCLEOTIDE SEQUENCE [LARGE SCALE GENOMIC DNA]</scope>
    <source>
        <strain evidence="4 5">NIES-4017</strain>
    </source>
</reference>
<feature type="region of interest" description="Disordered" evidence="2">
    <location>
        <begin position="185"/>
        <end position="205"/>
    </location>
</feature>
<sequence length="883" mass="94235">MLQQARRQRGRLSSSLTRLIGNACCADPHCEPKHLDHANEPNNSCCNPTSGDRDNTNLRSPCNTSSTGASPAASGLQPRISGLAQQQRSGHTYQQHNPTAVIHSPPVPLLTPRCLLPHHPDPSLPAPHHGLRCFSRRTHAPKQHTAPAAATVSDTGQRIRPTDPSATGEATAAASLAAPAAAARAASSAAPGPPPAPCSPAPGGAVRGLATQRHVLRLGPTVQSLCVQEILGRAKMNTLFEVIIVRSDGRTLEPNGGLTASDLGLHSRDLSLFASDSRLSPQRATIAVRGDRILFRSEAIKAVIEREQCTLIKNKRDRDFHDIIKPMTLVIDAQPHVPFELSVLEVLLHVTLLYFERRRTHISWMIERIMGDTSSGAASSGLGGGGQEGALGSGDPFGGIGESTVQQFVPLEKVITSVLNDARETCDAINRFLDDDREALGGLLLSLPYTPTSALAAAAPASTTPRLPRYDKAQYDVSRYDLGSGSATFDYDALQQECRAEQQKRVTEPMPSSSSSDGAASCSGVSGVSGGGSAAPAGGRKAFGVMTPAIGGADPAQRRAMLRNQALEDASRILDTYLREMESIVGSLLEAEDYLESTRETYRMQLDSARNHIILVNLWTSVASISLMVAALPSAFFGMNVQHGMEEFRGAFPLIVAVSLGLAVASYPAFMRHFTERFLRQSRHDTRSLWMLRTFLMQHSDDLEAITDALHSLPVVTHGSASGSTSREHFKRHLRNRLPRHVQLTNSQLDYLYDQFERDKDGVLNEIEATLQSSKNYAGRTSGAGRGGGHLGMGLGQGLFGQDFGSAEAEDVADVAGVVGSDGEPLGGEDSGTGVGLKRGRKGEGMLTKKDAGTVDQLGRRHGAPHGTMGRLLSKWGRAGSGG</sequence>
<comment type="similarity">
    <text evidence="1">Belongs to the CorA metal ion transporter (MIT) (TC 1.A.35.5) family.</text>
</comment>
<feature type="compositionally biased region" description="Gly residues" evidence="2">
    <location>
        <begin position="825"/>
        <end position="837"/>
    </location>
</feature>
<keyword evidence="3" id="KW-0812">Transmembrane</keyword>
<feature type="compositionally biased region" description="Low complexity" evidence="2">
    <location>
        <begin position="164"/>
        <end position="173"/>
    </location>
</feature>
<feature type="compositionally biased region" description="Pro residues" evidence="2">
    <location>
        <begin position="191"/>
        <end position="200"/>
    </location>
</feature>
<dbReference type="InterPro" id="IPR039204">
    <property type="entry name" value="MRS2-like"/>
</dbReference>
<dbReference type="Gene3D" id="1.20.58.340">
    <property type="entry name" value="Magnesium transport protein CorA, transmembrane region"/>
    <property type="match status" value="1"/>
</dbReference>
<feature type="region of interest" description="Disordered" evidence="2">
    <location>
        <begin position="139"/>
        <end position="173"/>
    </location>
</feature>
<protein>
    <recommendedName>
        <fullName evidence="6">Magnesium transporter</fullName>
    </recommendedName>
</protein>
<feature type="compositionally biased region" description="Polar residues" evidence="2">
    <location>
        <begin position="83"/>
        <end position="98"/>
    </location>
</feature>
<dbReference type="AlphaFoldDB" id="A0AAD3DWL3"/>
<gene>
    <name evidence="4" type="ORF">Agub_g10155</name>
</gene>
<feature type="compositionally biased region" description="Low complexity" evidence="2">
    <location>
        <begin position="512"/>
        <end position="526"/>
    </location>
</feature>
<dbReference type="Proteomes" id="UP001054857">
    <property type="component" value="Unassembled WGS sequence"/>
</dbReference>
<keyword evidence="3" id="KW-1133">Transmembrane helix</keyword>
<evidence type="ECO:0000256" key="3">
    <source>
        <dbReference type="SAM" id="Phobius"/>
    </source>
</evidence>
<feature type="region of interest" description="Disordered" evidence="2">
    <location>
        <begin position="500"/>
        <end position="533"/>
    </location>
</feature>
<feature type="compositionally biased region" description="Basic and acidic residues" evidence="2">
    <location>
        <begin position="842"/>
        <end position="853"/>
    </location>
</feature>
<dbReference type="PANTHER" id="PTHR13890">
    <property type="entry name" value="RNA SPLICING PROTEIN MRS2, MITOCHONDRIAL"/>
    <property type="match status" value="1"/>
</dbReference>
<keyword evidence="5" id="KW-1185">Reference proteome</keyword>
<organism evidence="4 5">
    <name type="scientific">Astrephomene gubernaculifera</name>
    <dbReference type="NCBI Taxonomy" id="47775"/>
    <lineage>
        <taxon>Eukaryota</taxon>
        <taxon>Viridiplantae</taxon>
        <taxon>Chlorophyta</taxon>
        <taxon>core chlorophytes</taxon>
        <taxon>Chlorophyceae</taxon>
        <taxon>CS clade</taxon>
        <taxon>Chlamydomonadales</taxon>
        <taxon>Astrephomenaceae</taxon>
        <taxon>Astrephomene</taxon>
    </lineage>
</organism>
<comment type="caution">
    <text evidence="4">The sequence shown here is derived from an EMBL/GenBank/DDBJ whole genome shotgun (WGS) entry which is preliminary data.</text>
</comment>
<feature type="region of interest" description="Disordered" evidence="2">
    <location>
        <begin position="57"/>
        <end position="105"/>
    </location>
</feature>
<evidence type="ECO:0000256" key="1">
    <source>
        <dbReference type="ARBA" id="ARBA00007535"/>
    </source>
</evidence>
<keyword evidence="3" id="KW-0472">Membrane</keyword>
<accession>A0AAD3DWL3</accession>
<evidence type="ECO:0000256" key="2">
    <source>
        <dbReference type="SAM" id="MobiDB-lite"/>
    </source>
</evidence>
<proteinExistence type="inferred from homology"/>